<dbReference type="HOGENOM" id="CLU_1085665_0_0_10"/>
<reference evidence="1 2" key="1">
    <citation type="journal article" date="2013" name="Appl. Environ. Microbiol.">
        <title>The genome of the alga-associated marine flavobacterium Formosa agariphila KMM 3901T reveals a broad potential for degradation of algal polysaccharides.</title>
        <authorList>
            <person name="Mann A.J."/>
            <person name="Hahnke R.L."/>
            <person name="Huang S."/>
            <person name="Werner J."/>
            <person name="Xing P."/>
            <person name="Barbeyron T."/>
            <person name="Huettel B."/>
            <person name="Stueber K."/>
            <person name="Reinhardt R."/>
            <person name="Harder J."/>
            <person name="Gloeckner F.O."/>
            <person name="Amann R.I."/>
            <person name="Teeling H."/>
        </authorList>
    </citation>
    <scope>NUCLEOTIDE SEQUENCE [LARGE SCALE GENOMIC DNA]</scope>
    <source>
        <strain evidence="2">DSM 15362 / KCTC 12365 / LMG 23005 / KMM 3901</strain>
    </source>
</reference>
<dbReference type="PATRIC" id="fig|1347342.6.peg.1362"/>
<proteinExistence type="predicted"/>
<dbReference type="OrthoDB" id="1345541at2"/>
<dbReference type="AlphaFoldDB" id="T2KJX6"/>
<organism evidence="1 2">
    <name type="scientific">Formosa agariphila (strain DSM 15362 / KCTC 12365 / LMG 23005 / KMM 3901 / M-2Alg 35-1)</name>
    <dbReference type="NCBI Taxonomy" id="1347342"/>
    <lineage>
        <taxon>Bacteria</taxon>
        <taxon>Pseudomonadati</taxon>
        <taxon>Bacteroidota</taxon>
        <taxon>Flavobacteriia</taxon>
        <taxon>Flavobacteriales</taxon>
        <taxon>Flavobacteriaceae</taxon>
        <taxon>Formosa</taxon>
    </lineage>
</organism>
<evidence type="ECO:0000313" key="1">
    <source>
        <dbReference type="EMBL" id="CDF79065.1"/>
    </source>
</evidence>
<accession>T2KJX6</accession>
<gene>
    <name evidence="1" type="ORF">BN863_13530</name>
</gene>
<name>T2KJX6_FORAG</name>
<dbReference type="RefSeq" id="WP_158408975.1">
    <property type="nucleotide sequence ID" value="NZ_HG315671.1"/>
</dbReference>
<dbReference type="STRING" id="1347342.BN863_13530"/>
<keyword evidence="2" id="KW-1185">Reference proteome</keyword>
<protein>
    <submittedName>
        <fullName evidence="1">Uncharacterized protein</fullName>
    </submittedName>
</protein>
<dbReference type="EMBL" id="HG315671">
    <property type="protein sequence ID" value="CDF79065.1"/>
    <property type="molecule type" value="Genomic_DNA"/>
</dbReference>
<dbReference type="Proteomes" id="UP000016160">
    <property type="component" value="Chromosome"/>
</dbReference>
<sequence length="242" mass="29515">MLKKLILIFILLSFFLSFSQKTKAITEFRKEIDTIIKVRKSYFNNRGRLIKEVRFGGYDIISKTFRNRIKNITYYKNRKKLETNCEYFISSDTCIALPFSKYNYNKKKKTEKRIFYDSDSLIISITETKELRQKKYVTIYAWDFDPVKEPNYKTAFVIKDTLFFDKKRRILESYSYRENSEKPVIIEKYNYRKDGYTLQKESYGKKSIIEIKYSKQQIWANKRNLEYDFSNGENYYYEFESY</sequence>
<evidence type="ECO:0000313" key="2">
    <source>
        <dbReference type="Proteomes" id="UP000016160"/>
    </source>
</evidence>